<dbReference type="SUPFAM" id="SSF57959">
    <property type="entry name" value="Leucine zipper domain"/>
    <property type="match status" value="1"/>
</dbReference>
<proteinExistence type="predicted"/>
<sequence length="334" mass="37835">MASDSLEPPNSYCFSDEAISTVAQRFGPFEDQGSVHAGDVRDNEADTWLMASAGSSRQRNRLLHTRPSASARAAMANNLQKYGKLIKEIVLKRGIHRERCRKNQARYRKKQQKYLTDLETEVEQLREEIHQLEKQRRVISFGVPTKETVWSIAAEYFHLFRHGYIAPVAFSDSEITRQSHVQLEFLQATMSIDVMDGGVSGVDAHLENWRLFSLYHGDVQLQLERLEKGPGNSIVASMKTGITVTENTLRTLYLHLLVSESDDDKWSPLAYRLLDQRIEMDGSIRFVWDASSGRVTSLQITMNLLTPILRLVGSIANAARVFDEALITPEGKLL</sequence>
<protein>
    <submittedName>
        <fullName evidence="2">BZIP transcription factor 1</fullName>
    </submittedName>
</protein>
<dbReference type="InterPro" id="IPR046347">
    <property type="entry name" value="bZIP_sf"/>
</dbReference>
<reference evidence="2" key="1">
    <citation type="submission" date="2023-08" db="EMBL/GenBank/DDBJ databases">
        <title>Reference Genome Resource for the Citrus Pathogen Phytophthora citrophthora.</title>
        <authorList>
            <person name="Moller H."/>
            <person name="Coetzee B."/>
            <person name="Rose L.J."/>
            <person name="Van Niekerk J.M."/>
        </authorList>
    </citation>
    <scope>NUCLEOTIDE SEQUENCE</scope>
    <source>
        <strain evidence="2">STE-U-9442</strain>
    </source>
</reference>
<accession>A0AAD9G1F8</accession>
<keyword evidence="3" id="KW-1185">Reference proteome</keyword>
<name>A0AAD9G1F8_9STRA</name>
<comment type="caution">
    <text evidence="2">The sequence shown here is derived from an EMBL/GenBank/DDBJ whole genome shotgun (WGS) entry which is preliminary data.</text>
</comment>
<evidence type="ECO:0000313" key="3">
    <source>
        <dbReference type="Proteomes" id="UP001259832"/>
    </source>
</evidence>
<evidence type="ECO:0000313" key="2">
    <source>
        <dbReference type="EMBL" id="KAK1930299.1"/>
    </source>
</evidence>
<dbReference type="AlphaFoldDB" id="A0AAD9G1F8"/>
<dbReference type="CDD" id="cd14686">
    <property type="entry name" value="bZIP"/>
    <property type="match status" value="1"/>
</dbReference>
<dbReference type="EMBL" id="JASMQC010000040">
    <property type="protein sequence ID" value="KAK1930299.1"/>
    <property type="molecule type" value="Genomic_DNA"/>
</dbReference>
<organism evidence="2 3">
    <name type="scientific">Phytophthora citrophthora</name>
    <dbReference type="NCBI Taxonomy" id="4793"/>
    <lineage>
        <taxon>Eukaryota</taxon>
        <taxon>Sar</taxon>
        <taxon>Stramenopiles</taxon>
        <taxon>Oomycota</taxon>
        <taxon>Peronosporomycetes</taxon>
        <taxon>Peronosporales</taxon>
        <taxon>Peronosporaceae</taxon>
        <taxon>Phytophthora</taxon>
    </lineage>
</organism>
<keyword evidence="1" id="KW-0175">Coiled coil</keyword>
<gene>
    <name evidence="2" type="ORF">P3T76_014259</name>
</gene>
<feature type="coiled-coil region" evidence="1">
    <location>
        <begin position="108"/>
        <end position="135"/>
    </location>
</feature>
<evidence type="ECO:0000256" key="1">
    <source>
        <dbReference type="SAM" id="Coils"/>
    </source>
</evidence>
<dbReference type="GO" id="GO:0003700">
    <property type="term" value="F:DNA-binding transcription factor activity"/>
    <property type="evidence" value="ECO:0007669"/>
    <property type="project" value="InterPro"/>
</dbReference>
<dbReference type="Proteomes" id="UP001259832">
    <property type="component" value="Unassembled WGS sequence"/>
</dbReference>